<dbReference type="EMBL" id="CP006842">
    <property type="protein sequence ID" value="AHW65610.1"/>
    <property type="molecule type" value="Genomic_DNA"/>
</dbReference>
<dbReference type="RefSeq" id="WP_052540477.1">
    <property type="nucleotide sequence ID" value="NZ_CP006842.1"/>
</dbReference>
<keyword evidence="4" id="KW-1185">Reference proteome</keyword>
<dbReference type="Pfam" id="PF02698">
    <property type="entry name" value="DUF218"/>
    <property type="match status" value="1"/>
</dbReference>
<dbReference type="PANTHER" id="PTHR30336">
    <property type="entry name" value="INNER MEMBRANE PROTEIN, PROBABLE PERMEASE"/>
    <property type="match status" value="1"/>
</dbReference>
<dbReference type="InterPro" id="IPR051599">
    <property type="entry name" value="Cell_Envelope_Assoc"/>
</dbReference>
<dbReference type="KEGG" id="cgy:CGLY_15870"/>
<dbReference type="eggNOG" id="COG1434">
    <property type="taxonomic scope" value="Bacteria"/>
</dbReference>
<dbReference type="PANTHER" id="PTHR30336:SF4">
    <property type="entry name" value="ENVELOPE BIOGENESIS FACTOR ELYC"/>
    <property type="match status" value="1"/>
</dbReference>
<evidence type="ECO:0000259" key="2">
    <source>
        <dbReference type="Pfam" id="PF02698"/>
    </source>
</evidence>
<dbReference type="OrthoDB" id="4408936at2"/>
<proteinExistence type="predicted"/>
<dbReference type="STRING" id="1404245.CGLY_15870"/>
<dbReference type="Gene3D" id="3.40.50.620">
    <property type="entry name" value="HUPs"/>
    <property type="match status" value="1"/>
</dbReference>
<keyword evidence="1" id="KW-0732">Signal</keyword>
<dbReference type="GO" id="GO:0005886">
    <property type="term" value="C:plasma membrane"/>
    <property type="evidence" value="ECO:0007669"/>
    <property type="project" value="TreeGrafter"/>
</dbReference>
<reference evidence="3 4" key="1">
    <citation type="journal article" date="2015" name="Int. J. Syst. Evol. Microbiol.">
        <title>Revisiting Corynebacterium glyciniphilum (ex Kubota et al., 1972) sp. nov., nom. rev., isolated from putrefied banana.</title>
        <authorList>
            <person name="Al-Dilaimi A."/>
            <person name="Bednarz H."/>
            <person name="Lomker A."/>
            <person name="Niehaus K."/>
            <person name="Kalinowski J."/>
            <person name="Ruckert C."/>
        </authorList>
    </citation>
    <scope>NUCLEOTIDE SEQUENCE [LARGE SCALE GENOMIC DNA]</scope>
    <source>
        <strain evidence="3">AJ 3170</strain>
    </source>
</reference>
<dbReference type="InterPro" id="IPR003848">
    <property type="entry name" value="DUF218"/>
</dbReference>
<dbReference type="GO" id="GO:0043164">
    <property type="term" value="P:Gram-negative-bacterium-type cell wall biogenesis"/>
    <property type="evidence" value="ECO:0007669"/>
    <property type="project" value="TreeGrafter"/>
</dbReference>
<dbReference type="CDD" id="cd06259">
    <property type="entry name" value="YdcF-like"/>
    <property type="match status" value="1"/>
</dbReference>
<dbReference type="Proteomes" id="UP000023703">
    <property type="component" value="Chromosome"/>
</dbReference>
<evidence type="ECO:0000313" key="4">
    <source>
        <dbReference type="Proteomes" id="UP000023703"/>
    </source>
</evidence>
<dbReference type="HOGENOM" id="CLU_1233328_0_0_11"/>
<evidence type="ECO:0000256" key="1">
    <source>
        <dbReference type="SAM" id="SignalP"/>
    </source>
</evidence>
<dbReference type="GO" id="GO:0000270">
    <property type="term" value="P:peptidoglycan metabolic process"/>
    <property type="evidence" value="ECO:0007669"/>
    <property type="project" value="TreeGrafter"/>
</dbReference>
<protein>
    <submittedName>
        <fullName evidence="3">Putative secreted protein</fullName>
    </submittedName>
</protein>
<feature type="signal peptide" evidence="1">
    <location>
        <begin position="1"/>
        <end position="37"/>
    </location>
</feature>
<dbReference type="AlphaFoldDB" id="X5EDX4"/>
<gene>
    <name evidence="3" type="ORF">CGLY_15870</name>
</gene>
<feature type="domain" description="DUF218" evidence="2">
    <location>
        <begin position="99"/>
        <end position="214"/>
    </location>
</feature>
<name>X5EDX4_9CORY</name>
<accession>X5EDX4</accession>
<organism evidence="3 4">
    <name type="scientific">Corynebacterium glyciniphilum AJ 3170</name>
    <dbReference type="NCBI Taxonomy" id="1404245"/>
    <lineage>
        <taxon>Bacteria</taxon>
        <taxon>Bacillati</taxon>
        <taxon>Actinomycetota</taxon>
        <taxon>Actinomycetes</taxon>
        <taxon>Mycobacteriales</taxon>
        <taxon>Corynebacteriaceae</taxon>
        <taxon>Corynebacterium</taxon>
    </lineage>
</organism>
<feature type="chain" id="PRO_5004955719" evidence="1">
    <location>
        <begin position="38"/>
        <end position="224"/>
    </location>
</feature>
<evidence type="ECO:0000313" key="3">
    <source>
        <dbReference type="EMBL" id="AHW65610.1"/>
    </source>
</evidence>
<sequence>MSFPSPSSTRKRGCRLTAAVLACSLTVGVTTTTPALADSSSSLGSSGSVSGSGAVSGSVSVVDDLVAAAKQQVYNITDSEFVRTPLAHSILRHIDTAPVVILGAQLQEDCSTPQVLTDRLHAAATLLAEHPENPVIVTGGQTREDCPSEAAVMKDALTDMVVDNEIILEEEAGNTLQNVKYTAETITERGGTAIVVTSDPHYLRALKNYRDAGLRAFGYVGGRG</sequence>
<dbReference type="InterPro" id="IPR014729">
    <property type="entry name" value="Rossmann-like_a/b/a_fold"/>
</dbReference>